<dbReference type="Proteomes" id="UP000199514">
    <property type="component" value="Unassembled WGS sequence"/>
</dbReference>
<dbReference type="RefSeq" id="WP_091516417.1">
    <property type="nucleotide sequence ID" value="NZ_FOLE01000014.1"/>
</dbReference>
<dbReference type="OrthoDB" id="1408849at2"/>
<organism evidence="1 2">
    <name type="scientific">Flexibacter flexilis DSM 6793</name>
    <dbReference type="NCBI Taxonomy" id="927664"/>
    <lineage>
        <taxon>Bacteria</taxon>
        <taxon>Pseudomonadati</taxon>
        <taxon>Bacteroidota</taxon>
        <taxon>Cytophagia</taxon>
        <taxon>Cytophagales</taxon>
        <taxon>Flexibacteraceae</taxon>
        <taxon>Flexibacter</taxon>
    </lineage>
</organism>
<accession>A0A1I1NC89</accession>
<keyword evidence="2" id="KW-1185">Reference proteome</keyword>
<reference evidence="1 2" key="1">
    <citation type="submission" date="2016-10" db="EMBL/GenBank/DDBJ databases">
        <authorList>
            <person name="de Groot N.N."/>
        </authorList>
    </citation>
    <scope>NUCLEOTIDE SEQUENCE [LARGE SCALE GENOMIC DNA]</scope>
    <source>
        <strain evidence="1 2">DSM 6793</strain>
    </source>
</reference>
<dbReference type="STRING" id="927664.SAMN05421780_11411"/>
<evidence type="ECO:0000313" key="2">
    <source>
        <dbReference type="Proteomes" id="UP000199514"/>
    </source>
</evidence>
<sequence length="310" mass="34569">MSLNLTALNAALGAYYRQKKAEIMSKLYSQEDARKYFTVVSGIQDEYVMTEIEIAEMMQPYQKGWTPKGSVNFKPEIIKNRPVKVDYTFNPKDLEATWIGHLKTNNSSPEAYPFVEYIYDKITERLKRDINKCTVNGSYVAPTPGVAGGAMTSFDGILKVTADAITAGKIVPTATGTISAANIVSKVESVFDSVNSEFRDGELVMLISPTHRRNYFRAKRGADFQNDLTAAANSTLDFTNCTMVSPMYMNGSNRIIITQKTNLLMLEDGVNEEENIIVQSNRRELEVMVDFKRGVGFGITEGLVWANEQA</sequence>
<protein>
    <submittedName>
        <fullName evidence="1">Uncharacterized protein</fullName>
    </submittedName>
</protein>
<dbReference type="AlphaFoldDB" id="A0A1I1NC89"/>
<evidence type="ECO:0000313" key="1">
    <source>
        <dbReference type="EMBL" id="SFC95249.1"/>
    </source>
</evidence>
<gene>
    <name evidence="1" type="ORF">SAMN05421780_11411</name>
</gene>
<proteinExistence type="predicted"/>
<dbReference type="EMBL" id="FOLE01000014">
    <property type="protein sequence ID" value="SFC95249.1"/>
    <property type="molecule type" value="Genomic_DNA"/>
</dbReference>
<name>A0A1I1NC89_9BACT</name>